<protein>
    <submittedName>
        <fullName evidence="1">Uncharacterized protein</fullName>
    </submittedName>
</protein>
<proteinExistence type="predicted"/>
<organism evidence="1 2">
    <name type="scientific">Leptotrichia hofstadii F0254</name>
    <dbReference type="NCBI Taxonomy" id="634994"/>
    <lineage>
        <taxon>Bacteria</taxon>
        <taxon>Fusobacteriati</taxon>
        <taxon>Fusobacteriota</taxon>
        <taxon>Fusobacteriia</taxon>
        <taxon>Fusobacteriales</taxon>
        <taxon>Leptotrichiaceae</taxon>
        <taxon>Leptotrichia</taxon>
    </lineage>
</organism>
<name>C9MYB6_9FUSO</name>
<dbReference type="EMBL" id="ACVB02000010">
    <property type="protein sequence ID" value="EEX74496.1"/>
    <property type="molecule type" value="Genomic_DNA"/>
</dbReference>
<sequence length="100" mass="11879">MGQKSVNLKNLAKENSDLTEHIFKTEEKNNENNSKSKRNVQKKKYHVKIKLKLENFLIFLNLKKEVPKTLLLDTIVICCNFFCLLKKIFLKLKKRIFLNI</sequence>
<evidence type="ECO:0000313" key="2">
    <source>
        <dbReference type="Proteomes" id="UP000006233"/>
    </source>
</evidence>
<evidence type="ECO:0000313" key="1">
    <source>
        <dbReference type="EMBL" id="EEX74496.1"/>
    </source>
</evidence>
<dbReference type="HOGENOM" id="CLU_2302399_0_0_0"/>
<dbReference type="AlphaFoldDB" id="C9MYB6"/>
<reference evidence="1 2" key="1">
    <citation type="submission" date="2009-09" db="EMBL/GenBank/DDBJ databases">
        <authorList>
            <person name="Weinstock G."/>
            <person name="Sodergren E."/>
            <person name="Clifton S."/>
            <person name="Fulton L."/>
            <person name="Fulton B."/>
            <person name="Courtney L."/>
            <person name="Fronick C."/>
            <person name="Harrison M."/>
            <person name="Strong C."/>
            <person name="Farmer C."/>
            <person name="Delahaunty K."/>
            <person name="Markovic C."/>
            <person name="Hall O."/>
            <person name="Minx P."/>
            <person name="Tomlinson C."/>
            <person name="Mitreva M."/>
            <person name="Nelson J."/>
            <person name="Hou S."/>
            <person name="Wollam A."/>
            <person name="Pepin K.H."/>
            <person name="Johnson M."/>
            <person name="Bhonagiri V."/>
            <person name="Nash W.E."/>
            <person name="Warren W."/>
            <person name="Chinwalla A."/>
            <person name="Mardis E.R."/>
            <person name="Wilson R.K."/>
        </authorList>
    </citation>
    <scope>NUCLEOTIDE SEQUENCE [LARGE SCALE GENOMIC DNA]</scope>
    <source>
        <strain evidence="1 2">F0254</strain>
    </source>
</reference>
<comment type="caution">
    <text evidence="1">The sequence shown here is derived from an EMBL/GenBank/DDBJ whole genome shotgun (WGS) entry which is preliminary data.</text>
</comment>
<gene>
    <name evidence="1" type="ORF">GCWU000323_01543</name>
</gene>
<dbReference type="Proteomes" id="UP000006233">
    <property type="component" value="Unassembled WGS sequence"/>
</dbReference>
<dbReference type="STRING" id="634994.GCWU000323_01543"/>
<accession>C9MYB6</accession>